<dbReference type="Pfam" id="PF13639">
    <property type="entry name" value="zf-RING_2"/>
    <property type="match status" value="2"/>
</dbReference>
<evidence type="ECO:0000256" key="2">
    <source>
        <dbReference type="ARBA" id="ARBA00022833"/>
    </source>
</evidence>
<evidence type="ECO:0000259" key="4">
    <source>
        <dbReference type="PROSITE" id="PS50089"/>
    </source>
</evidence>
<feature type="domain" description="RING-type" evidence="4">
    <location>
        <begin position="235"/>
        <end position="284"/>
    </location>
</feature>
<comment type="caution">
    <text evidence="5">The sequence shown here is derived from an EMBL/GenBank/DDBJ whole genome shotgun (WGS) entry which is preliminary data.</text>
</comment>
<dbReference type="InterPro" id="IPR051826">
    <property type="entry name" value="E3_ubiquitin-ligase_domain"/>
</dbReference>
<evidence type="ECO:0000313" key="6">
    <source>
        <dbReference type="Proteomes" id="UP001152747"/>
    </source>
</evidence>
<dbReference type="SMART" id="SM00184">
    <property type="entry name" value="RING"/>
    <property type="match status" value="3"/>
</dbReference>
<dbReference type="SMART" id="SM01197">
    <property type="entry name" value="FANCL_C"/>
    <property type="match status" value="1"/>
</dbReference>
<dbReference type="GO" id="GO:0061630">
    <property type="term" value="F:ubiquitin protein ligase activity"/>
    <property type="evidence" value="ECO:0007669"/>
    <property type="project" value="TreeGrafter"/>
</dbReference>
<dbReference type="GO" id="GO:0006511">
    <property type="term" value="P:ubiquitin-dependent protein catabolic process"/>
    <property type="evidence" value="ECO:0007669"/>
    <property type="project" value="TreeGrafter"/>
</dbReference>
<dbReference type="AlphaFoldDB" id="A0A9P1IZU7"/>
<dbReference type="OrthoDB" id="8062037at2759"/>
<dbReference type="EMBL" id="CANHGI010000006">
    <property type="protein sequence ID" value="CAI5454278.1"/>
    <property type="molecule type" value="Genomic_DNA"/>
</dbReference>
<dbReference type="GO" id="GO:0008270">
    <property type="term" value="F:zinc ion binding"/>
    <property type="evidence" value="ECO:0007669"/>
    <property type="project" value="UniProtKB-KW"/>
</dbReference>
<sequence>MLPEKTDVVVVRLARRASQRFCLNKKRNPWQKEQENISFPMATMWQIRYPELICVICQDDIKPRKNTACRPLSCKHFYHKTCLLDWFRHQTENSIETLCPYCRRPTSVVIALENNNNGKKSTKFYNSTGSIHNNRYILGKYTCKTCLIECFNEELTVCRQCLDPTHTFCFYQNSSRPVCNSCAPSPIPNNVGAEPAQVVTNSHQASRPSGTAPAQEIEQNDMAYVWPIQYPALECVICHEDIEPKQNSACRPLFCKHFYHKECLLKWFAIEAKNKQLTHCPYCRRVSYKIVSLENNADGKKVMQFYKPSGSACKSQFQIEEDTCATCLIGTFDEDLTVCRQCLRPTHTFCLAQKLENSVNPETAEPAPIVAEEVSETSEDNRKNEPLKLVLIKIADASSKSGRAYAIKTGGSQAPKKAREG</sequence>
<organism evidence="5 6">
    <name type="scientific">Caenorhabditis angaria</name>
    <dbReference type="NCBI Taxonomy" id="860376"/>
    <lineage>
        <taxon>Eukaryota</taxon>
        <taxon>Metazoa</taxon>
        <taxon>Ecdysozoa</taxon>
        <taxon>Nematoda</taxon>
        <taxon>Chromadorea</taxon>
        <taxon>Rhabditida</taxon>
        <taxon>Rhabditina</taxon>
        <taxon>Rhabditomorpha</taxon>
        <taxon>Rhabditoidea</taxon>
        <taxon>Rhabditidae</taxon>
        <taxon>Peloderinae</taxon>
        <taxon>Caenorhabditis</taxon>
    </lineage>
</organism>
<evidence type="ECO:0000313" key="5">
    <source>
        <dbReference type="EMBL" id="CAI5454278.1"/>
    </source>
</evidence>
<accession>A0A9P1IZU7</accession>
<name>A0A9P1IZU7_9PELO</name>
<dbReference type="Gene3D" id="3.30.40.10">
    <property type="entry name" value="Zinc/RING finger domain, C3HC4 (zinc finger)"/>
    <property type="match status" value="3"/>
</dbReference>
<reference evidence="5" key="1">
    <citation type="submission" date="2022-11" db="EMBL/GenBank/DDBJ databases">
        <authorList>
            <person name="Kikuchi T."/>
        </authorList>
    </citation>
    <scope>NUCLEOTIDE SEQUENCE</scope>
    <source>
        <strain evidence="5">PS1010</strain>
    </source>
</reference>
<keyword evidence="2" id="KW-0862">Zinc</keyword>
<dbReference type="PANTHER" id="PTHR22765">
    <property type="entry name" value="RING FINGER AND PROTEASE ASSOCIATED DOMAIN-CONTAINING"/>
    <property type="match status" value="1"/>
</dbReference>
<protein>
    <recommendedName>
        <fullName evidence="4">RING-type domain-containing protein</fullName>
    </recommendedName>
</protein>
<gene>
    <name evidence="5" type="ORF">CAMP_LOCUS16915</name>
</gene>
<proteinExistence type="predicted"/>
<keyword evidence="1 3" id="KW-0863">Zinc-finger</keyword>
<dbReference type="CDD" id="cd16448">
    <property type="entry name" value="RING-H2"/>
    <property type="match status" value="2"/>
</dbReference>
<dbReference type="InterPro" id="IPR001841">
    <property type="entry name" value="Znf_RING"/>
</dbReference>
<dbReference type="PROSITE" id="PS50089">
    <property type="entry name" value="ZF_RING_2"/>
    <property type="match status" value="2"/>
</dbReference>
<evidence type="ECO:0000256" key="1">
    <source>
        <dbReference type="ARBA" id="ARBA00022771"/>
    </source>
</evidence>
<evidence type="ECO:0000256" key="3">
    <source>
        <dbReference type="PROSITE-ProRule" id="PRU00175"/>
    </source>
</evidence>
<dbReference type="InterPro" id="IPR013083">
    <property type="entry name" value="Znf_RING/FYVE/PHD"/>
</dbReference>
<keyword evidence="6" id="KW-1185">Reference proteome</keyword>
<feature type="domain" description="RING-type" evidence="4">
    <location>
        <begin position="54"/>
        <end position="103"/>
    </location>
</feature>
<keyword evidence="1 3" id="KW-0479">Metal-binding</keyword>
<dbReference type="SUPFAM" id="SSF57850">
    <property type="entry name" value="RING/U-box"/>
    <property type="match status" value="2"/>
</dbReference>
<dbReference type="Proteomes" id="UP001152747">
    <property type="component" value="Unassembled WGS sequence"/>
</dbReference>